<keyword evidence="2" id="KW-1185">Reference proteome</keyword>
<proteinExistence type="predicted"/>
<dbReference type="KEGG" id="aoe:Clos_0005"/>
<evidence type="ECO:0000313" key="1">
    <source>
        <dbReference type="EMBL" id="ABW17575.1"/>
    </source>
</evidence>
<dbReference type="eggNOG" id="ENOG5032Y6E">
    <property type="taxonomic scope" value="Bacteria"/>
</dbReference>
<dbReference type="NCBIfam" id="NF046065">
    <property type="entry name" value="MtxRegRemB"/>
    <property type="match status" value="1"/>
</dbReference>
<accession>A8MEA4</accession>
<evidence type="ECO:0008006" key="3">
    <source>
        <dbReference type="Google" id="ProtNLM"/>
    </source>
</evidence>
<protein>
    <recommendedName>
        <fullName evidence="3">DUF370 domain-containing protein</fullName>
    </recommendedName>
</protein>
<dbReference type="OrthoDB" id="9811390at2"/>
<reference evidence="2" key="1">
    <citation type="submission" date="2007-10" db="EMBL/GenBank/DDBJ databases">
        <title>Complete genome of Alkaliphilus oremlandii OhILAs.</title>
        <authorList>
            <person name="Copeland A."/>
            <person name="Lucas S."/>
            <person name="Lapidus A."/>
            <person name="Barry K."/>
            <person name="Detter J.C."/>
            <person name="Glavina del Rio T."/>
            <person name="Hammon N."/>
            <person name="Israni S."/>
            <person name="Dalin E."/>
            <person name="Tice H."/>
            <person name="Pitluck S."/>
            <person name="Chain P."/>
            <person name="Malfatti S."/>
            <person name="Shin M."/>
            <person name="Vergez L."/>
            <person name="Schmutz J."/>
            <person name="Larimer F."/>
            <person name="Land M."/>
            <person name="Hauser L."/>
            <person name="Kyrpides N."/>
            <person name="Mikhailova N."/>
            <person name="Stolz J.F."/>
            <person name="Dawson A."/>
            <person name="Fisher E."/>
            <person name="Crable B."/>
            <person name="Perera E."/>
            <person name="Lisak J."/>
            <person name="Ranganathan M."/>
            <person name="Basu P."/>
            <person name="Richardson P."/>
        </authorList>
    </citation>
    <scope>NUCLEOTIDE SEQUENCE [LARGE SCALE GENOMIC DNA]</scope>
    <source>
        <strain evidence="2">OhILAs</strain>
    </source>
</reference>
<dbReference type="EMBL" id="CP000853">
    <property type="protein sequence ID" value="ABW17575.1"/>
    <property type="molecule type" value="Genomic_DNA"/>
</dbReference>
<dbReference type="HOGENOM" id="CLU_173118_2_0_9"/>
<dbReference type="Pfam" id="PF04025">
    <property type="entry name" value="RemA-like"/>
    <property type="match status" value="1"/>
</dbReference>
<dbReference type="InterPro" id="IPR007169">
    <property type="entry name" value="RemA-like"/>
</dbReference>
<dbReference type="STRING" id="350688.Clos_0005"/>
<dbReference type="AlphaFoldDB" id="A8MEA4"/>
<sequence length="111" mass="12753">MFLHLGGDIMVNTRDVIAILDVESVLDSRHSRNFISKQEKEGSIIRITDEETRSFVITEKSEGRRKKKNSVRQIKVYYSPISASTLQKRADLLIRSFSHTSSTNKEQNINI</sequence>
<dbReference type="Proteomes" id="UP000000269">
    <property type="component" value="Chromosome"/>
</dbReference>
<gene>
    <name evidence="1" type="ordered locus">Clos_0005</name>
</gene>
<name>A8MEA4_ALKOO</name>
<dbReference type="RefSeq" id="WP_012157890.1">
    <property type="nucleotide sequence ID" value="NC_009922.1"/>
</dbReference>
<organism evidence="1 2">
    <name type="scientific">Alkaliphilus oremlandii (strain OhILAs)</name>
    <name type="common">Clostridium oremlandii (strain OhILAs)</name>
    <dbReference type="NCBI Taxonomy" id="350688"/>
    <lineage>
        <taxon>Bacteria</taxon>
        <taxon>Bacillati</taxon>
        <taxon>Bacillota</taxon>
        <taxon>Clostridia</taxon>
        <taxon>Peptostreptococcales</taxon>
        <taxon>Natronincolaceae</taxon>
        <taxon>Alkaliphilus</taxon>
    </lineage>
</organism>
<evidence type="ECO:0000313" key="2">
    <source>
        <dbReference type="Proteomes" id="UP000000269"/>
    </source>
</evidence>